<name>A0ABS1H6E3_9BACL</name>
<comment type="caution">
    <text evidence="7">The sequence shown here is derived from an EMBL/GenBank/DDBJ whole genome shotgun (WGS) entry which is preliminary data.</text>
</comment>
<evidence type="ECO:0000256" key="5">
    <source>
        <dbReference type="ARBA" id="ARBA00022840"/>
    </source>
</evidence>
<dbReference type="Pfam" id="PF00294">
    <property type="entry name" value="PfkB"/>
    <property type="match status" value="1"/>
</dbReference>
<dbReference type="InterPro" id="IPR011611">
    <property type="entry name" value="PfkB_dom"/>
</dbReference>
<dbReference type="InterPro" id="IPR023314">
    <property type="entry name" value="Myo_inos_IolC-like_sf"/>
</dbReference>
<gene>
    <name evidence="7" type="ORF">JFL43_08935</name>
</gene>
<dbReference type="CDD" id="cd01167">
    <property type="entry name" value="bac_FRK"/>
    <property type="match status" value="1"/>
</dbReference>
<sequence>MKTLFTIGEVLIDFIPHQKGVILKDVSLFERMAGGAPANVAATVAKLGGNAKMISQVGADAFGQFLVETLRMARVNTDLIKVTDEANTALAFVSLASNGERDFSFYRKPSADLLYKADYIEKAWFKSGDILHFCSVDLVESPMKEAHKTAITYAREKGAMISFDPNVRLPLWVTKQLRRIYKNL</sequence>
<keyword evidence="3" id="KW-0547">Nucleotide-binding</keyword>
<evidence type="ECO:0000256" key="1">
    <source>
        <dbReference type="ARBA" id="ARBA00010688"/>
    </source>
</evidence>
<dbReference type="InterPro" id="IPR029056">
    <property type="entry name" value="Ribokinase-like"/>
</dbReference>
<accession>A0ABS1H6E3</accession>
<dbReference type="Proteomes" id="UP000618943">
    <property type="component" value="Unassembled WGS sequence"/>
</dbReference>
<evidence type="ECO:0000259" key="6">
    <source>
        <dbReference type="Pfam" id="PF00294"/>
    </source>
</evidence>
<dbReference type="InterPro" id="IPR050306">
    <property type="entry name" value="PfkB_Carbo_kinase"/>
</dbReference>
<keyword evidence="8" id="KW-1185">Reference proteome</keyword>
<organism evidence="7 8">
    <name type="scientific">Viridibacillus soli</name>
    <dbReference type="NCBI Taxonomy" id="2798301"/>
    <lineage>
        <taxon>Bacteria</taxon>
        <taxon>Bacillati</taxon>
        <taxon>Bacillota</taxon>
        <taxon>Bacilli</taxon>
        <taxon>Bacillales</taxon>
        <taxon>Caryophanaceae</taxon>
        <taxon>Viridibacillus</taxon>
    </lineage>
</organism>
<dbReference type="InterPro" id="IPR002173">
    <property type="entry name" value="Carboh/pur_kinase_PfkB_CS"/>
</dbReference>
<dbReference type="PROSITE" id="PS00583">
    <property type="entry name" value="PFKB_KINASES_1"/>
    <property type="match status" value="1"/>
</dbReference>
<evidence type="ECO:0000256" key="4">
    <source>
        <dbReference type="ARBA" id="ARBA00022777"/>
    </source>
</evidence>
<keyword evidence="2" id="KW-0808">Transferase</keyword>
<proteinExistence type="inferred from homology"/>
<dbReference type="PANTHER" id="PTHR43085">
    <property type="entry name" value="HEXOKINASE FAMILY MEMBER"/>
    <property type="match status" value="1"/>
</dbReference>
<keyword evidence="5" id="KW-0067">ATP-binding</keyword>
<comment type="similarity">
    <text evidence="1">Belongs to the carbohydrate kinase PfkB family.</text>
</comment>
<dbReference type="SUPFAM" id="SSF53613">
    <property type="entry name" value="Ribokinase-like"/>
    <property type="match status" value="1"/>
</dbReference>
<dbReference type="Gene3D" id="3.40.1190.20">
    <property type="match status" value="1"/>
</dbReference>
<evidence type="ECO:0000313" key="8">
    <source>
        <dbReference type="Proteomes" id="UP000618943"/>
    </source>
</evidence>
<evidence type="ECO:0000256" key="3">
    <source>
        <dbReference type="ARBA" id="ARBA00022741"/>
    </source>
</evidence>
<keyword evidence="4 7" id="KW-0418">Kinase</keyword>
<protein>
    <submittedName>
        <fullName evidence="7">Carbohydrate kinase</fullName>
    </submittedName>
</protein>
<feature type="domain" description="Carbohydrate kinase PfkB" evidence="6">
    <location>
        <begin position="1"/>
        <end position="180"/>
    </location>
</feature>
<evidence type="ECO:0000313" key="7">
    <source>
        <dbReference type="EMBL" id="MBK3494983.1"/>
    </source>
</evidence>
<dbReference type="EMBL" id="JAEOAH010000008">
    <property type="protein sequence ID" value="MBK3494983.1"/>
    <property type="molecule type" value="Genomic_DNA"/>
</dbReference>
<reference evidence="7 8" key="1">
    <citation type="submission" date="2020-12" db="EMBL/GenBank/DDBJ databases">
        <title>YIM B01967 draft genome.</title>
        <authorList>
            <person name="Yan X."/>
        </authorList>
    </citation>
    <scope>NUCLEOTIDE SEQUENCE [LARGE SCALE GENOMIC DNA]</scope>
    <source>
        <strain evidence="7 8">YIM B01967</strain>
    </source>
</reference>
<evidence type="ECO:0000256" key="2">
    <source>
        <dbReference type="ARBA" id="ARBA00022679"/>
    </source>
</evidence>
<dbReference type="GO" id="GO:0016301">
    <property type="term" value="F:kinase activity"/>
    <property type="evidence" value="ECO:0007669"/>
    <property type="project" value="UniProtKB-KW"/>
</dbReference>
<dbReference type="Gene3D" id="2.20.150.10">
    <property type="entry name" value="putative 5-dehydro-2- deoxygluconokinase"/>
    <property type="match status" value="1"/>
</dbReference>
<dbReference type="PANTHER" id="PTHR43085:SF54">
    <property type="entry name" value="PUTATIVE-RELATED"/>
    <property type="match status" value="1"/>
</dbReference>